<organism evidence="1">
    <name type="scientific">Cacopsylla melanoneura</name>
    <dbReference type="NCBI Taxonomy" id="428564"/>
    <lineage>
        <taxon>Eukaryota</taxon>
        <taxon>Metazoa</taxon>
        <taxon>Ecdysozoa</taxon>
        <taxon>Arthropoda</taxon>
        <taxon>Hexapoda</taxon>
        <taxon>Insecta</taxon>
        <taxon>Pterygota</taxon>
        <taxon>Neoptera</taxon>
        <taxon>Paraneoptera</taxon>
        <taxon>Hemiptera</taxon>
        <taxon>Sternorrhyncha</taxon>
        <taxon>Psylloidea</taxon>
        <taxon>Psyllidae</taxon>
        <taxon>Psyllinae</taxon>
        <taxon>Cacopsylla</taxon>
    </lineage>
</organism>
<dbReference type="EMBL" id="HBUF01363251">
    <property type="protein sequence ID" value="CAG6722110.1"/>
    <property type="molecule type" value="Transcribed_RNA"/>
</dbReference>
<sequence>MKWWRQWLSYWMMYGSFYHDDLWMGDWAVPSEYSLGFGRTAFPAPYGSCVNSYRSHSCYSFPSWALSSSSVPCYSHAAFASYVSYENDAHAHYVGRALNCSADFVNLLRDFSCSDKYNRVCSLPCTNQKGCVHIWLRYQTVSVHICLNYFRT</sequence>
<dbReference type="AlphaFoldDB" id="A0A8D8SQE4"/>
<dbReference type="EMBL" id="HBUF01228332">
    <property type="protein sequence ID" value="CAG6672360.1"/>
    <property type="molecule type" value="Transcribed_RNA"/>
</dbReference>
<name>A0A8D8SQE4_9HEMI</name>
<reference evidence="1" key="1">
    <citation type="submission" date="2021-05" db="EMBL/GenBank/DDBJ databases">
        <authorList>
            <person name="Alioto T."/>
            <person name="Alioto T."/>
            <person name="Gomez Garrido J."/>
        </authorList>
    </citation>
    <scope>NUCLEOTIDE SEQUENCE</scope>
</reference>
<dbReference type="EMBL" id="HBUF01047789">
    <property type="protein sequence ID" value="CAG6620452.1"/>
    <property type="molecule type" value="Transcribed_RNA"/>
</dbReference>
<proteinExistence type="predicted"/>
<evidence type="ECO:0000313" key="1">
    <source>
        <dbReference type="EMBL" id="CAG6672360.1"/>
    </source>
</evidence>
<protein>
    <submittedName>
        <fullName evidence="1">Uncharacterized protein</fullName>
    </submittedName>
</protein>
<accession>A0A8D8SQE4</accession>